<sequence length="115" mass="13321">MGSVSGTINTKLRSENRYLAADTDEWNPNRVSKSCYNTEIGSTVNEVEEYIYQRVRQFVDVWGKPKGENHIFTDKKMKLETTLESIFEILKKTNWDQGVFEAVLKREQDSGPEPE</sequence>
<reference evidence="1" key="1">
    <citation type="submission" date="2019-11" db="EMBL/GenBank/DDBJ databases">
        <authorList>
            <person name="Feng L."/>
        </authorList>
    </citation>
    <scope>NUCLEOTIDE SEQUENCE</scope>
    <source>
        <strain evidence="1">CsymbiosumLFYP84</strain>
    </source>
</reference>
<protein>
    <submittedName>
        <fullName evidence="1">Uncharacterized protein</fullName>
    </submittedName>
</protein>
<accession>A0A6N2ZXT1</accession>
<dbReference type="EMBL" id="CACRUA010000007">
    <property type="protein sequence ID" value="VYT82817.1"/>
    <property type="molecule type" value="Genomic_DNA"/>
</dbReference>
<evidence type="ECO:0000313" key="1">
    <source>
        <dbReference type="EMBL" id="VYT82817.1"/>
    </source>
</evidence>
<dbReference type="AlphaFoldDB" id="A0A6N2ZXT1"/>
<organism evidence="1">
    <name type="scientific">Clostridium symbiosum</name>
    <name type="common">Bacteroides symbiosus</name>
    <dbReference type="NCBI Taxonomy" id="1512"/>
    <lineage>
        <taxon>Bacteria</taxon>
        <taxon>Bacillati</taxon>
        <taxon>Bacillota</taxon>
        <taxon>Clostridia</taxon>
        <taxon>Lachnospirales</taxon>
        <taxon>Lachnospiraceae</taxon>
        <taxon>Otoolea</taxon>
    </lineage>
</organism>
<gene>
    <name evidence="1" type="ORF">CSLFYP84_00678</name>
</gene>
<proteinExistence type="predicted"/>
<name>A0A6N2ZXT1_CLOSY</name>